<evidence type="ECO:0000313" key="1">
    <source>
        <dbReference type="EMBL" id="RHA38080.1"/>
    </source>
</evidence>
<evidence type="ECO:0000313" key="2">
    <source>
        <dbReference type="Proteomes" id="UP000283374"/>
    </source>
</evidence>
<reference evidence="1 2" key="1">
    <citation type="submission" date="2018-08" db="EMBL/GenBank/DDBJ databases">
        <title>Cellulomonas rhizosphaerae sp. nov., a novel actinomycete isolated from soil.</title>
        <authorList>
            <person name="Tian Y."/>
        </authorList>
    </citation>
    <scope>NUCLEOTIDE SEQUENCE [LARGE SCALE GENOMIC DNA]</scope>
    <source>
        <strain evidence="1 2">NEAU-TCZ24</strain>
    </source>
</reference>
<dbReference type="Proteomes" id="UP000283374">
    <property type="component" value="Unassembled WGS sequence"/>
</dbReference>
<gene>
    <name evidence="1" type="ORF">D1825_15170</name>
</gene>
<keyword evidence="2" id="KW-1185">Reference proteome</keyword>
<protein>
    <submittedName>
        <fullName evidence="1">Uncharacterized protein</fullName>
    </submittedName>
</protein>
<accession>A0A413RIE0</accession>
<sequence>MTVCLHVYRGDPDGRTPEPGTHIMRTFTCVRCGHSRAFVHHWPARANAATAAELFHRLV</sequence>
<organism evidence="1 2">
    <name type="scientific">Cellulomonas rhizosphaerae</name>
    <dbReference type="NCBI Taxonomy" id="2293719"/>
    <lineage>
        <taxon>Bacteria</taxon>
        <taxon>Bacillati</taxon>
        <taxon>Actinomycetota</taxon>
        <taxon>Actinomycetes</taxon>
        <taxon>Micrococcales</taxon>
        <taxon>Cellulomonadaceae</taxon>
        <taxon>Cellulomonas</taxon>
    </lineage>
</organism>
<dbReference type="AlphaFoldDB" id="A0A413RIE0"/>
<name>A0A413RIE0_9CELL</name>
<proteinExistence type="predicted"/>
<dbReference type="EMBL" id="QWKP01000217">
    <property type="protein sequence ID" value="RHA38080.1"/>
    <property type="molecule type" value="Genomic_DNA"/>
</dbReference>
<comment type="caution">
    <text evidence="1">The sequence shown here is derived from an EMBL/GenBank/DDBJ whole genome shotgun (WGS) entry which is preliminary data.</text>
</comment>